<dbReference type="Gene3D" id="1.25.40.10">
    <property type="entry name" value="Tetratricopeptide repeat domain"/>
    <property type="match status" value="1"/>
</dbReference>
<dbReference type="KEGG" id="adp:NCTC12871_00282"/>
<keyword evidence="3" id="KW-1185">Reference proteome</keyword>
<name>A0A448TS53_9PAST</name>
<organism evidence="2 3">
    <name type="scientific">Actinobacillus delphinicola</name>
    <dbReference type="NCBI Taxonomy" id="51161"/>
    <lineage>
        <taxon>Bacteria</taxon>
        <taxon>Pseudomonadati</taxon>
        <taxon>Pseudomonadota</taxon>
        <taxon>Gammaproteobacteria</taxon>
        <taxon>Pasteurellales</taxon>
        <taxon>Pasteurellaceae</taxon>
        <taxon>Actinobacillus</taxon>
    </lineage>
</organism>
<sequence length="272" mass="30701">MAFKKVCKSTLVLSVILGLTACVSNHRGNSTSQRYTLNKTQLTPEKIAVSETLYNSTGNYASLVSLYRTVLENTDKKNSVTYNGYLYKLVKAYFDEGDYTSALLYVKPLLTNPQFRERGLLIQLRSLVQLQQYNEALNVAKTLISQYPNNSQAYNSQGIAYAQLGYLRKATQSFNTARTYFLNDTIALNNLAMISILEGNYSNAVRLLLPQYLNGQHDQRLLYNLVFALVKSGDVPYAQKVIERESMNTNPDELINALKNTTRTSNHVMPTM</sequence>
<feature type="signal peptide" evidence="1">
    <location>
        <begin position="1"/>
        <end position="21"/>
    </location>
</feature>
<dbReference type="OrthoDB" id="6480168at2"/>
<feature type="chain" id="PRO_5019123492" evidence="1">
    <location>
        <begin position="22"/>
        <end position="272"/>
    </location>
</feature>
<dbReference type="Proteomes" id="UP000279799">
    <property type="component" value="Chromosome"/>
</dbReference>
<evidence type="ECO:0000313" key="3">
    <source>
        <dbReference type="Proteomes" id="UP000279799"/>
    </source>
</evidence>
<reference evidence="2 3" key="1">
    <citation type="submission" date="2018-12" db="EMBL/GenBank/DDBJ databases">
        <authorList>
            <consortium name="Pathogen Informatics"/>
        </authorList>
    </citation>
    <scope>NUCLEOTIDE SEQUENCE [LARGE SCALE GENOMIC DNA]</scope>
    <source>
        <strain evidence="2 3">NCTC12871</strain>
    </source>
</reference>
<keyword evidence="1" id="KW-0732">Signal</keyword>
<dbReference type="PROSITE" id="PS51257">
    <property type="entry name" value="PROKAR_LIPOPROTEIN"/>
    <property type="match status" value="1"/>
</dbReference>
<dbReference type="InterPro" id="IPR011990">
    <property type="entry name" value="TPR-like_helical_dom_sf"/>
</dbReference>
<evidence type="ECO:0000313" key="2">
    <source>
        <dbReference type="EMBL" id="VEJ08864.1"/>
    </source>
</evidence>
<protein>
    <submittedName>
        <fullName evidence="2">Flp pilus assembly protein</fullName>
    </submittedName>
</protein>
<evidence type="ECO:0000256" key="1">
    <source>
        <dbReference type="SAM" id="SignalP"/>
    </source>
</evidence>
<dbReference type="RefSeq" id="WP_126598303.1">
    <property type="nucleotide sequence ID" value="NZ_LR134510.1"/>
</dbReference>
<dbReference type="SUPFAM" id="SSF48452">
    <property type="entry name" value="TPR-like"/>
    <property type="match status" value="1"/>
</dbReference>
<dbReference type="EMBL" id="LR134510">
    <property type="protein sequence ID" value="VEJ08864.1"/>
    <property type="molecule type" value="Genomic_DNA"/>
</dbReference>
<dbReference type="AlphaFoldDB" id="A0A448TS53"/>
<gene>
    <name evidence="2" type="primary">tadD</name>
    <name evidence="2" type="ORF">NCTC12871_00282</name>
</gene>
<proteinExistence type="predicted"/>
<accession>A0A448TS53</accession>